<dbReference type="GeneID" id="82158843"/>
<name>A0ABX2AY02_9BACT</name>
<dbReference type="PANTHER" id="PTHR11907">
    <property type="entry name" value="AMIDOPHOSPHORIBOSYLTRANSFERASE"/>
    <property type="match status" value="1"/>
</dbReference>
<evidence type="ECO:0000256" key="5">
    <source>
        <dbReference type="ARBA" id="ARBA00022679"/>
    </source>
</evidence>
<dbReference type="RefSeq" id="WP_172173150.1">
    <property type="nucleotide sequence ID" value="NZ_CASGIA010000053.1"/>
</dbReference>
<keyword evidence="5 8" id="KW-0808">Transferase</keyword>
<proteinExistence type="inferred from homology"/>
<dbReference type="EMBL" id="JABKKE010000044">
    <property type="protein sequence ID" value="NPE15379.1"/>
    <property type="molecule type" value="Genomic_DNA"/>
</dbReference>
<dbReference type="InterPro" id="IPR029057">
    <property type="entry name" value="PRTase-like"/>
</dbReference>
<reference evidence="10 11" key="1">
    <citation type="submission" date="2020-05" db="EMBL/GenBank/DDBJ databases">
        <title>Distinct polysaccharide utilization as determinants for interspecies competition between intestinal Prevotella spp.</title>
        <authorList>
            <person name="Galvez E.J.C."/>
            <person name="Iljazovic A."/>
            <person name="Strowig T."/>
        </authorList>
    </citation>
    <scope>NUCLEOTIDE SEQUENCE [LARGE SCALE GENOMIC DNA]</scope>
    <source>
        <strain evidence="10 11">PROD</strain>
    </source>
</reference>
<feature type="domain" description="Glutamine amidotransferase type-2" evidence="9">
    <location>
        <begin position="1"/>
        <end position="218"/>
    </location>
</feature>
<dbReference type="Pfam" id="PF13537">
    <property type="entry name" value="GATase_7"/>
    <property type="match status" value="1"/>
</dbReference>
<dbReference type="Proteomes" id="UP001193734">
    <property type="component" value="Unassembled WGS sequence"/>
</dbReference>
<dbReference type="CDD" id="cd06223">
    <property type="entry name" value="PRTases_typeI"/>
    <property type="match status" value="1"/>
</dbReference>
<comment type="catalytic activity">
    <reaction evidence="8">
        <text>5-phospho-beta-D-ribosylamine + L-glutamate + diphosphate = 5-phospho-alpha-D-ribose 1-diphosphate + L-glutamine + H2O</text>
        <dbReference type="Rhea" id="RHEA:14905"/>
        <dbReference type="ChEBI" id="CHEBI:15377"/>
        <dbReference type="ChEBI" id="CHEBI:29985"/>
        <dbReference type="ChEBI" id="CHEBI:33019"/>
        <dbReference type="ChEBI" id="CHEBI:58017"/>
        <dbReference type="ChEBI" id="CHEBI:58359"/>
        <dbReference type="ChEBI" id="CHEBI:58681"/>
        <dbReference type="EC" id="2.4.2.14"/>
    </reaction>
</comment>
<comment type="caution">
    <text evidence="10">The sequence shown here is derived from an EMBL/GenBank/DDBJ whole genome shotgun (WGS) entry which is preliminary data.</text>
</comment>
<organism evidence="10 11">
    <name type="scientific">Xylanibacter rodentium</name>
    <dbReference type="NCBI Taxonomy" id="2736289"/>
    <lineage>
        <taxon>Bacteria</taxon>
        <taxon>Pseudomonadati</taxon>
        <taxon>Bacteroidota</taxon>
        <taxon>Bacteroidia</taxon>
        <taxon>Bacteroidales</taxon>
        <taxon>Prevotellaceae</taxon>
        <taxon>Xylanibacter</taxon>
    </lineage>
</organism>
<evidence type="ECO:0000256" key="7">
    <source>
        <dbReference type="ARBA" id="ARBA00022962"/>
    </source>
</evidence>
<dbReference type="InterPro" id="IPR000836">
    <property type="entry name" value="PRTase_dom"/>
</dbReference>
<dbReference type="Gene3D" id="3.60.20.10">
    <property type="entry name" value="Glutamine Phosphoribosylpyrophosphate, subunit 1, domain 1"/>
    <property type="match status" value="1"/>
</dbReference>
<evidence type="ECO:0000313" key="10">
    <source>
        <dbReference type="EMBL" id="NPE15379.1"/>
    </source>
</evidence>
<gene>
    <name evidence="10" type="ORF">HPS55_13805</name>
</gene>
<dbReference type="Gene3D" id="3.40.50.2020">
    <property type="match status" value="1"/>
</dbReference>
<comment type="pathway">
    <text evidence="1 8">Purine metabolism; IMP biosynthesis via de novo pathway; N(1)-(5-phospho-D-ribosyl)glycinamide from 5-phospho-alpha-D-ribose 1-diphosphate: step 1/2.</text>
</comment>
<evidence type="ECO:0000259" key="9">
    <source>
        <dbReference type="PROSITE" id="PS51278"/>
    </source>
</evidence>
<evidence type="ECO:0000256" key="1">
    <source>
        <dbReference type="ARBA" id="ARBA00005209"/>
    </source>
</evidence>
<evidence type="ECO:0000256" key="4">
    <source>
        <dbReference type="ARBA" id="ARBA00022676"/>
    </source>
</evidence>
<evidence type="ECO:0000256" key="8">
    <source>
        <dbReference type="PIRNR" id="PIRNR000485"/>
    </source>
</evidence>
<keyword evidence="11" id="KW-1185">Reference proteome</keyword>
<keyword evidence="4 8" id="KW-0328">Glycosyltransferase</keyword>
<evidence type="ECO:0000313" key="11">
    <source>
        <dbReference type="Proteomes" id="UP001193734"/>
    </source>
</evidence>
<dbReference type="PROSITE" id="PS51278">
    <property type="entry name" value="GATASE_TYPE_2"/>
    <property type="match status" value="1"/>
</dbReference>
<comment type="similarity">
    <text evidence="2 8">In the C-terminal section; belongs to the purine/pyrimidine phosphoribosyltransferase family.</text>
</comment>
<accession>A0ABX2AY02</accession>
<dbReference type="SUPFAM" id="SSF53271">
    <property type="entry name" value="PRTase-like"/>
    <property type="match status" value="1"/>
</dbReference>
<dbReference type="InterPro" id="IPR029055">
    <property type="entry name" value="Ntn_hydrolases_N"/>
</dbReference>
<dbReference type="InterPro" id="IPR017932">
    <property type="entry name" value="GATase_2_dom"/>
</dbReference>
<keyword evidence="7" id="KW-0315">Glutamine amidotransferase</keyword>
<evidence type="ECO:0000256" key="3">
    <source>
        <dbReference type="ARBA" id="ARBA00011941"/>
    </source>
</evidence>
<dbReference type="PIRSF" id="PIRSF000485">
    <property type="entry name" value="Amd_phspho_trans"/>
    <property type="match status" value="1"/>
</dbReference>
<protein>
    <recommendedName>
        <fullName evidence="3 8">Amidophosphoribosyltransferase</fullName>
        <shortName evidence="8">ATase</shortName>
        <ecNumber evidence="3 8">2.4.2.14</ecNumber>
    </recommendedName>
    <alternativeName>
        <fullName evidence="8">Glutamine phosphoribosylpyrophosphate amidotransferase</fullName>
    </alternativeName>
</protein>
<evidence type="ECO:0000256" key="6">
    <source>
        <dbReference type="ARBA" id="ARBA00022755"/>
    </source>
</evidence>
<keyword evidence="6 8" id="KW-0658">Purine biosynthesis</keyword>
<evidence type="ECO:0000256" key="2">
    <source>
        <dbReference type="ARBA" id="ARBA00010138"/>
    </source>
</evidence>
<dbReference type="EC" id="2.4.2.14" evidence="3 8"/>
<sequence>MGGFFGTIAVKECVNDLFYGTDYNSHLGTKRAGLVTFDKEKGFTRSIHSLERDYFRSRFESELDKFAGNAGIGVISDTDPQPILVNSHLGRYAVVTVAKINNMREIAQELMDNRMHFSEMSANNINPTELVALLINMGDTFVEGINLVYRKVKGSCSMLILTEDGIIAVRDPLGRTPIVIGQKDGALAATSETTALPNLDYKRLRDVGPGEIVRLRTTGPEVLQKPMNHCQICSFLWVYYGFPASDYEGVNAEYVREYAGTVMGKEDDTEADCACGVPDSGVGTAIGYAEGHEIPYKRAVLKYTPTWPRSFTPGNQSRRDLVAKMKLIPNPAILKDQRIVFCDDSIVRGTQLRDNVRTFFEYGAKEVHARISCPPLVYGCPFIGFTASKSDLELITRRIIQDFEGDADKDLDKYSATDSPQYKRMVKEIGRRLGLSSVKFNKIETLIEAIGLPKERVCTHCFDGSSYFYQDIMNGGKEDITASGC</sequence>
<dbReference type="InterPro" id="IPR005854">
    <property type="entry name" value="PurF"/>
</dbReference>
<dbReference type="SUPFAM" id="SSF56235">
    <property type="entry name" value="N-terminal nucleophile aminohydrolases (Ntn hydrolases)"/>
    <property type="match status" value="1"/>
</dbReference>